<gene>
    <name evidence="1" type="ORF">SDC9_155599</name>
</gene>
<proteinExistence type="predicted"/>
<protein>
    <submittedName>
        <fullName evidence="1">Uncharacterized protein</fullName>
    </submittedName>
</protein>
<dbReference type="AlphaFoldDB" id="A0A645F279"/>
<name>A0A645F279_9ZZZZ</name>
<comment type="caution">
    <text evidence="1">The sequence shown here is derived from an EMBL/GenBank/DDBJ whole genome shotgun (WGS) entry which is preliminary data.</text>
</comment>
<organism evidence="1">
    <name type="scientific">bioreactor metagenome</name>
    <dbReference type="NCBI Taxonomy" id="1076179"/>
    <lineage>
        <taxon>unclassified sequences</taxon>
        <taxon>metagenomes</taxon>
        <taxon>ecological metagenomes</taxon>
    </lineage>
</organism>
<evidence type="ECO:0000313" key="1">
    <source>
        <dbReference type="EMBL" id="MPN08317.1"/>
    </source>
</evidence>
<accession>A0A645F279</accession>
<dbReference type="EMBL" id="VSSQ01054348">
    <property type="protein sequence ID" value="MPN08317.1"/>
    <property type="molecule type" value="Genomic_DNA"/>
</dbReference>
<sequence>MEDTLVGDRRCDRIGNLGQPVPGVGIGEVVDFPVPAVEPAPPHQCPDISHLVVICHGLVVVVQV</sequence>
<reference evidence="1" key="1">
    <citation type="submission" date="2019-08" db="EMBL/GenBank/DDBJ databases">
        <authorList>
            <person name="Kucharzyk K."/>
            <person name="Murdoch R.W."/>
            <person name="Higgins S."/>
            <person name="Loffler F."/>
        </authorList>
    </citation>
    <scope>NUCLEOTIDE SEQUENCE</scope>
</reference>